<dbReference type="EMBL" id="PXZO01000021">
    <property type="protein sequence ID" value="PSK10302.1"/>
    <property type="molecule type" value="Genomic_DNA"/>
</dbReference>
<dbReference type="InterPro" id="IPR008259">
    <property type="entry name" value="FMN_hydac_DH_AS"/>
</dbReference>
<comment type="cofactor">
    <cofactor evidence="1">
        <name>FMN</name>
        <dbReference type="ChEBI" id="CHEBI:58210"/>
    </cofactor>
</comment>
<protein>
    <recommendedName>
        <fullName evidence="4">L-lactate oxidase</fullName>
    </recommendedName>
</protein>
<evidence type="ECO:0000256" key="2">
    <source>
        <dbReference type="ARBA" id="ARBA00023002"/>
    </source>
</evidence>
<evidence type="ECO:0000259" key="6">
    <source>
        <dbReference type="PROSITE" id="PS51349"/>
    </source>
</evidence>
<dbReference type="SUPFAM" id="SSF51395">
    <property type="entry name" value="FMN-linked oxidoreductases"/>
    <property type="match status" value="1"/>
</dbReference>
<dbReference type="PROSITE" id="PS51349">
    <property type="entry name" value="FMN_HYDROXY_ACID_DH_2"/>
    <property type="match status" value="1"/>
</dbReference>
<dbReference type="RefSeq" id="WP_106834512.1">
    <property type="nucleotide sequence ID" value="NZ_JARMEW010000032.1"/>
</dbReference>
<dbReference type="InterPro" id="IPR013785">
    <property type="entry name" value="Aldolase_TIM"/>
</dbReference>
<dbReference type="PIRSF" id="PIRSF000138">
    <property type="entry name" value="Al-hdrx_acd_dh"/>
    <property type="match status" value="1"/>
</dbReference>
<dbReference type="PANTHER" id="PTHR10578">
    <property type="entry name" value="S -2-HYDROXY-ACID OXIDASE-RELATED"/>
    <property type="match status" value="1"/>
</dbReference>
<keyword evidence="8" id="KW-1185">Reference proteome</keyword>
<evidence type="ECO:0000256" key="4">
    <source>
        <dbReference type="ARBA" id="ARBA00029513"/>
    </source>
</evidence>
<keyword evidence="2" id="KW-0560">Oxidoreductase</keyword>
<evidence type="ECO:0000256" key="1">
    <source>
        <dbReference type="ARBA" id="ARBA00001917"/>
    </source>
</evidence>
<evidence type="ECO:0000256" key="5">
    <source>
        <dbReference type="ARBA" id="ARBA00048754"/>
    </source>
</evidence>
<name>A0ABX5FQ85_9BACL</name>
<evidence type="ECO:0000313" key="8">
    <source>
        <dbReference type="Proteomes" id="UP000241645"/>
    </source>
</evidence>
<accession>A0ABX5FQ85</accession>
<dbReference type="InterPro" id="IPR037396">
    <property type="entry name" value="FMN_HAD"/>
</dbReference>
<dbReference type="PANTHER" id="PTHR10578:SF143">
    <property type="entry name" value="FMN-DEPENDENT ALPHA-HYDROXY ACID DEHYDROGENASE PB1A11.03"/>
    <property type="match status" value="1"/>
</dbReference>
<gene>
    <name evidence="7" type="ORF">C7R92_12860</name>
</gene>
<dbReference type="InterPro" id="IPR012133">
    <property type="entry name" value="Alpha-hydoxy_acid_DH_FMN"/>
</dbReference>
<evidence type="ECO:0000256" key="3">
    <source>
        <dbReference type="ARBA" id="ARBA00024042"/>
    </source>
</evidence>
<dbReference type="InterPro" id="IPR000262">
    <property type="entry name" value="FMN-dep_DH"/>
</dbReference>
<comment type="similarity">
    <text evidence="3">Belongs to the FMN-dependent alpha-hydroxy acid dehydrogenase family.</text>
</comment>
<dbReference type="Proteomes" id="UP000241645">
    <property type="component" value="Unassembled WGS sequence"/>
</dbReference>
<dbReference type="PROSITE" id="PS00557">
    <property type="entry name" value="FMN_HYDROXY_ACID_DH_1"/>
    <property type="match status" value="1"/>
</dbReference>
<dbReference type="Pfam" id="PF01070">
    <property type="entry name" value="FMN_dh"/>
    <property type="match status" value="1"/>
</dbReference>
<dbReference type="Gene3D" id="3.20.20.70">
    <property type="entry name" value="Aldolase class I"/>
    <property type="match status" value="1"/>
</dbReference>
<evidence type="ECO:0000313" key="7">
    <source>
        <dbReference type="EMBL" id="PSK10302.1"/>
    </source>
</evidence>
<feature type="domain" description="FMN hydroxy acid dehydrogenase" evidence="6">
    <location>
        <begin position="28"/>
        <end position="392"/>
    </location>
</feature>
<comment type="catalytic activity">
    <reaction evidence="5">
        <text>(S)-lactate + O2 = pyruvate + H2O2</text>
        <dbReference type="Rhea" id="RHEA:55868"/>
        <dbReference type="ChEBI" id="CHEBI:15361"/>
        <dbReference type="ChEBI" id="CHEBI:15379"/>
        <dbReference type="ChEBI" id="CHEBI:16240"/>
        <dbReference type="ChEBI" id="CHEBI:16651"/>
    </reaction>
    <physiologicalReaction direction="left-to-right" evidence="5">
        <dbReference type="Rhea" id="RHEA:55869"/>
    </physiologicalReaction>
</comment>
<organism evidence="7 8">
    <name type="scientific">Brevibacillus porteri</name>
    <dbReference type="NCBI Taxonomy" id="2126350"/>
    <lineage>
        <taxon>Bacteria</taxon>
        <taxon>Bacillati</taxon>
        <taxon>Bacillota</taxon>
        <taxon>Bacilli</taxon>
        <taxon>Bacillales</taxon>
        <taxon>Paenibacillaceae</taxon>
        <taxon>Brevibacillus</taxon>
    </lineage>
</organism>
<proteinExistence type="inferred from homology"/>
<sequence>MKDDRRKEANQMMKTNGESLLFTRVNKDTQALPISIEDWEKKAREVLPDGPFDYVAGGSGAEETLVENRTAFSRWAIIPRMMRDVTNRTLGISMYNQALRTPIFLAPVGMQTISHPDGELASAKAAAAAGVPFVASTVSAHSLEQIAEVMGDAYRWFQLYWSNDREVSASMVRRAEKSGYSAIVLTVDTVMLGWKRRDFRNGYSPLREGRGLANYLTDPVFCSRLPEVTPENAVEEVLKNIYHPALNWNDIAFLREHTRLPILVKGILHPDDARLALEHGVDGIIVSNHGGRQMDGAISTLDALPAIAEVVAGKIPVLLDSGVRTGADVVKAIALGANAILIGRPFLYGLAVAGEQGVASVLDTLIHEFDVAMALSGSNSVADLNRSILARL</sequence>
<reference evidence="7 8" key="1">
    <citation type="submission" date="2018-03" db="EMBL/GenBank/DDBJ databases">
        <title>Brevisbacillus phylogenomics.</title>
        <authorList>
            <person name="Dunlap C."/>
        </authorList>
    </citation>
    <scope>NUCLEOTIDE SEQUENCE [LARGE SCALE GENOMIC DNA]</scope>
    <source>
        <strain evidence="7 8">NRRL B-41110</strain>
    </source>
</reference>
<comment type="caution">
    <text evidence="7">The sequence shown here is derived from an EMBL/GenBank/DDBJ whole genome shotgun (WGS) entry which is preliminary data.</text>
</comment>